<feature type="transmembrane region" description="Helical" evidence="6">
    <location>
        <begin position="68"/>
        <end position="87"/>
    </location>
</feature>
<feature type="transmembrane region" description="Helical" evidence="6">
    <location>
        <begin position="360"/>
        <end position="376"/>
    </location>
</feature>
<dbReference type="NCBIfam" id="NF008476">
    <property type="entry name" value="PRK11375.1"/>
    <property type="match status" value="1"/>
</dbReference>
<feature type="transmembrane region" description="Helical" evidence="6">
    <location>
        <begin position="382"/>
        <end position="406"/>
    </location>
</feature>
<dbReference type="Gene3D" id="1.10.4160.10">
    <property type="entry name" value="Hydantoin permease"/>
    <property type="match status" value="1"/>
</dbReference>
<accession>A0A125W913</accession>
<proteinExistence type="inferred from homology"/>
<comment type="caution">
    <text evidence="7">The sequence shown here is derived from an EMBL/GenBank/DDBJ whole genome shotgun (WGS) entry which is preliminary data.</text>
</comment>
<feature type="transmembrane region" description="Helical" evidence="6">
    <location>
        <begin position="460"/>
        <end position="479"/>
    </location>
</feature>
<dbReference type="InterPro" id="IPR045225">
    <property type="entry name" value="Uracil/uridine/allantoin_perm"/>
</dbReference>
<feature type="transmembrane region" description="Helical" evidence="6">
    <location>
        <begin position="122"/>
        <end position="147"/>
    </location>
</feature>
<evidence type="ECO:0000256" key="3">
    <source>
        <dbReference type="ARBA" id="ARBA00022692"/>
    </source>
</evidence>
<keyword evidence="4 6" id="KW-1133">Transmembrane helix</keyword>
<dbReference type="GO" id="GO:0005886">
    <property type="term" value="C:plasma membrane"/>
    <property type="evidence" value="ECO:0007669"/>
    <property type="project" value="TreeGrafter"/>
</dbReference>
<dbReference type="Pfam" id="PF02133">
    <property type="entry name" value="Transp_cyt_pur"/>
    <property type="match status" value="1"/>
</dbReference>
<evidence type="ECO:0000256" key="2">
    <source>
        <dbReference type="ARBA" id="ARBA00008974"/>
    </source>
</evidence>
<dbReference type="CDD" id="cd11485">
    <property type="entry name" value="SLC-NCS1sbd_YbbW-like"/>
    <property type="match status" value="1"/>
</dbReference>
<dbReference type="EMBL" id="AEBR01000015">
    <property type="protein sequence ID" value="EFM83783.1"/>
    <property type="molecule type" value="Genomic_DNA"/>
</dbReference>
<gene>
    <name evidence="7" type="primary">ncs1</name>
    <name evidence="7" type="ORF">HMPREF9498_00577</name>
</gene>
<evidence type="ECO:0000313" key="7">
    <source>
        <dbReference type="EMBL" id="EFM83783.1"/>
    </source>
</evidence>
<name>A0A125W913_ENTFL</name>
<dbReference type="Proteomes" id="UP000004846">
    <property type="component" value="Unassembled WGS sequence"/>
</dbReference>
<evidence type="ECO:0000256" key="1">
    <source>
        <dbReference type="ARBA" id="ARBA00004141"/>
    </source>
</evidence>
<comment type="similarity">
    <text evidence="2">Belongs to the purine-cytosine permease (2.A.39) family.</text>
</comment>
<feature type="transmembrane region" description="Helical" evidence="6">
    <location>
        <begin position="278"/>
        <end position="301"/>
    </location>
</feature>
<dbReference type="HOGENOM" id="CLU_021555_0_0_9"/>
<dbReference type="PANTHER" id="PTHR30618:SF0">
    <property type="entry name" value="PURINE-URACIL PERMEASE NCS1"/>
    <property type="match status" value="1"/>
</dbReference>
<organism evidence="7 8">
    <name type="scientific">Enterococcus faecalis TX4248</name>
    <dbReference type="NCBI Taxonomy" id="749495"/>
    <lineage>
        <taxon>Bacteria</taxon>
        <taxon>Bacillati</taxon>
        <taxon>Bacillota</taxon>
        <taxon>Bacilli</taxon>
        <taxon>Lactobacillales</taxon>
        <taxon>Enterococcaceae</taxon>
        <taxon>Enterococcus</taxon>
    </lineage>
</organism>
<reference evidence="7 8" key="1">
    <citation type="submission" date="2010-07" db="EMBL/GenBank/DDBJ databases">
        <authorList>
            <person name="Sid Ahmed O."/>
        </authorList>
    </citation>
    <scope>NUCLEOTIDE SEQUENCE [LARGE SCALE GENOMIC DNA]</scope>
    <source>
        <strain evidence="7 8">TX4248</strain>
    </source>
</reference>
<dbReference type="AlphaFoldDB" id="A0A125W913"/>
<feature type="transmembrane region" description="Helical" evidence="6">
    <location>
        <begin position="235"/>
        <end position="257"/>
    </location>
</feature>
<evidence type="ECO:0000256" key="4">
    <source>
        <dbReference type="ARBA" id="ARBA00022989"/>
    </source>
</evidence>
<keyword evidence="5 6" id="KW-0472">Membrane</keyword>
<dbReference type="RefSeq" id="WP_002391367.1">
    <property type="nucleotide sequence ID" value="NZ_GL454421.1"/>
</dbReference>
<dbReference type="InterPro" id="IPR001248">
    <property type="entry name" value="Pur-cyt_permease"/>
</dbReference>
<feature type="transmembrane region" description="Helical" evidence="6">
    <location>
        <begin position="316"/>
        <end position="340"/>
    </location>
</feature>
<feature type="transmembrane region" description="Helical" evidence="6">
    <location>
        <begin position="167"/>
        <end position="184"/>
    </location>
</feature>
<keyword evidence="3 6" id="KW-0812">Transmembrane</keyword>
<feature type="transmembrane region" description="Helical" evidence="6">
    <location>
        <begin position="191"/>
        <end position="215"/>
    </location>
</feature>
<evidence type="ECO:0000256" key="5">
    <source>
        <dbReference type="ARBA" id="ARBA00023136"/>
    </source>
</evidence>
<evidence type="ECO:0000256" key="6">
    <source>
        <dbReference type="SAM" id="Phobius"/>
    </source>
</evidence>
<sequence length="498" mass="54159">MEKNVSQVTAQEETAMKARGYNEDLLPSSPKQRTMGARNFFTLWMGSIHNIPNYAAVGGFIFLGLSPLQVMLAVVLSSFIVATFMNLNGVAGSKYGIPFAMHLQSTYGSLGAKLPGFLRGCVAAIAWFGLQTFTGSLALLIILGKFWPNFLEIGGSFQFFGLRLPELMAFTLFWLLNVAIGFGGSKILNRFTAILSPLIYVVIIGLTIWAIRAGGGLTPILSYQVSGAIRSVNPLVAYLIIFNSVVAVWSAPGASVADFTKNARSTRAQIVGQTAGLVVGYGIFAFSSVVILLGGSLYFGIQEWNILNIIDRLDNVAVVVLAMSVFLLTTISTNATGNIIPAGYQLAALFPKKMTYKKGVMIASVISFLIMPWKLMENADSIFIFLNAIGAVLGPVAGVMIANYYFVQKQQIDLNALYVDKHKKEEANPFYGLNKPAYVATILALALSLSGQFIPQVKIIADISWFVGFATGFVLYLVLKKWTWDSKKVKETAYQEGK</sequence>
<dbReference type="GO" id="GO:0015205">
    <property type="term" value="F:nucleobase transmembrane transporter activity"/>
    <property type="evidence" value="ECO:0007669"/>
    <property type="project" value="TreeGrafter"/>
</dbReference>
<evidence type="ECO:0000313" key="8">
    <source>
        <dbReference type="Proteomes" id="UP000004846"/>
    </source>
</evidence>
<dbReference type="PANTHER" id="PTHR30618">
    <property type="entry name" value="NCS1 FAMILY PURINE/PYRIMIDINE TRANSPORTER"/>
    <property type="match status" value="1"/>
</dbReference>
<feature type="transmembrane region" description="Helical" evidence="6">
    <location>
        <begin position="437"/>
        <end position="454"/>
    </location>
</feature>
<protein>
    <submittedName>
        <fullName evidence="7">NCS1 nucleoside transporter family protein</fullName>
    </submittedName>
</protein>
<comment type="subcellular location">
    <subcellularLocation>
        <location evidence="1">Membrane</location>
        <topology evidence="1">Multi-pass membrane protein</topology>
    </subcellularLocation>
</comment>
<feature type="transmembrane region" description="Helical" evidence="6">
    <location>
        <begin position="40"/>
        <end position="62"/>
    </location>
</feature>